<proteinExistence type="predicted"/>
<accession>A0A7W6GMQ2</accession>
<reference evidence="1 2" key="1">
    <citation type="submission" date="2020-08" db="EMBL/GenBank/DDBJ databases">
        <title>Genomic Encyclopedia of Type Strains, Phase IV (KMG-IV): sequencing the most valuable type-strain genomes for metagenomic binning, comparative biology and taxonomic classification.</title>
        <authorList>
            <person name="Goeker M."/>
        </authorList>
    </citation>
    <scope>NUCLEOTIDE SEQUENCE [LARGE SCALE GENOMIC DNA]</scope>
    <source>
        <strain evidence="1 2">DSM 29348</strain>
    </source>
</reference>
<evidence type="ECO:0000313" key="2">
    <source>
        <dbReference type="Proteomes" id="UP000552757"/>
    </source>
</evidence>
<name>A0A7W6GMQ2_9SPHN</name>
<dbReference type="Proteomes" id="UP000552757">
    <property type="component" value="Unassembled WGS sequence"/>
</dbReference>
<dbReference type="AlphaFoldDB" id="A0A7W6GMQ2"/>
<evidence type="ECO:0000313" key="1">
    <source>
        <dbReference type="EMBL" id="MBB3980523.1"/>
    </source>
</evidence>
<sequence>MSNPESSLLQYPATFACLPGIAERSYAGSGQARFAPIPTGIQNNLEHGKRVNGMEGIEVDSGEKAIIILQSLICYLREKNVLSRADIEELRDRVDARISAAEKSMPCDLATAAAAAREMASLEQFCGKRYGGKHRKSH</sequence>
<gene>
    <name evidence="1" type="ORF">GGR44_000154</name>
</gene>
<keyword evidence="2" id="KW-1185">Reference proteome</keyword>
<protein>
    <submittedName>
        <fullName evidence="1">Uncharacterized protein</fullName>
    </submittedName>
</protein>
<organism evidence="1 2">
    <name type="scientific">Sphingobium fontiphilum</name>
    <dbReference type="NCBI Taxonomy" id="944425"/>
    <lineage>
        <taxon>Bacteria</taxon>
        <taxon>Pseudomonadati</taxon>
        <taxon>Pseudomonadota</taxon>
        <taxon>Alphaproteobacteria</taxon>
        <taxon>Sphingomonadales</taxon>
        <taxon>Sphingomonadaceae</taxon>
        <taxon>Sphingobium</taxon>
    </lineage>
</organism>
<dbReference type="EMBL" id="JACIEB010000001">
    <property type="protein sequence ID" value="MBB3980523.1"/>
    <property type="molecule type" value="Genomic_DNA"/>
</dbReference>
<comment type="caution">
    <text evidence="1">The sequence shown here is derived from an EMBL/GenBank/DDBJ whole genome shotgun (WGS) entry which is preliminary data.</text>
</comment>